<feature type="region of interest" description="Disordered" evidence="5">
    <location>
        <begin position="156"/>
        <end position="220"/>
    </location>
</feature>
<organism evidence="7 8">
    <name type="scientific">Alternaria atra</name>
    <dbReference type="NCBI Taxonomy" id="119953"/>
    <lineage>
        <taxon>Eukaryota</taxon>
        <taxon>Fungi</taxon>
        <taxon>Dikarya</taxon>
        <taxon>Ascomycota</taxon>
        <taxon>Pezizomycotina</taxon>
        <taxon>Dothideomycetes</taxon>
        <taxon>Pleosporomycetidae</taxon>
        <taxon>Pleosporales</taxon>
        <taxon>Pleosporineae</taxon>
        <taxon>Pleosporaceae</taxon>
        <taxon>Alternaria</taxon>
        <taxon>Alternaria sect. Ulocladioides</taxon>
    </lineage>
</organism>
<dbReference type="SUPFAM" id="SSF57850">
    <property type="entry name" value="RING/U-box"/>
    <property type="match status" value="1"/>
</dbReference>
<keyword evidence="8" id="KW-1185">Reference proteome</keyword>
<keyword evidence="1" id="KW-0479">Metal-binding</keyword>
<dbReference type="OrthoDB" id="3694600at2759"/>
<dbReference type="Gene3D" id="3.30.40.10">
    <property type="entry name" value="Zinc/RING finger domain, C3HC4 (zinc finger)"/>
    <property type="match status" value="1"/>
</dbReference>
<feature type="compositionally biased region" description="Acidic residues" evidence="5">
    <location>
        <begin position="174"/>
        <end position="200"/>
    </location>
</feature>
<evidence type="ECO:0000259" key="6">
    <source>
        <dbReference type="PROSITE" id="PS50089"/>
    </source>
</evidence>
<dbReference type="GO" id="GO:0016567">
    <property type="term" value="P:protein ubiquitination"/>
    <property type="evidence" value="ECO:0007669"/>
    <property type="project" value="TreeGrafter"/>
</dbReference>
<evidence type="ECO:0000256" key="4">
    <source>
        <dbReference type="PROSITE-ProRule" id="PRU00175"/>
    </source>
</evidence>
<feature type="domain" description="RING-type" evidence="6">
    <location>
        <begin position="16"/>
        <end position="61"/>
    </location>
</feature>
<dbReference type="GO" id="GO:0061630">
    <property type="term" value="F:ubiquitin protein ligase activity"/>
    <property type="evidence" value="ECO:0007669"/>
    <property type="project" value="TreeGrafter"/>
</dbReference>
<dbReference type="RefSeq" id="XP_043170934.1">
    <property type="nucleotide sequence ID" value="XM_043314999.1"/>
</dbReference>
<accession>A0A8J2N820</accession>
<feature type="region of interest" description="Disordered" evidence="5">
    <location>
        <begin position="120"/>
        <end position="141"/>
    </location>
</feature>
<dbReference type="Proteomes" id="UP000676310">
    <property type="component" value="Unassembled WGS sequence"/>
</dbReference>
<evidence type="ECO:0000256" key="3">
    <source>
        <dbReference type="ARBA" id="ARBA00022833"/>
    </source>
</evidence>
<comment type="caution">
    <text evidence="7">The sequence shown here is derived from an EMBL/GenBank/DDBJ whole genome shotgun (WGS) entry which is preliminary data.</text>
</comment>
<dbReference type="Pfam" id="PF13639">
    <property type="entry name" value="zf-RING_2"/>
    <property type="match status" value="1"/>
</dbReference>
<dbReference type="PANTHER" id="PTHR45969:SF69">
    <property type="entry name" value="FINGER DOMAIN PROTEIN, PUTATIVE (AFU_ORTHOLOGUE AFUA_3G12190)-RELATED"/>
    <property type="match status" value="1"/>
</dbReference>
<dbReference type="PANTHER" id="PTHR45969">
    <property type="entry name" value="RING ZINC FINGER PROTEIN-RELATED"/>
    <property type="match status" value="1"/>
</dbReference>
<protein>
    <recommendedName>
        <fullName evidence="6">RING-type domain-containing protein</fullName>
    </recommendedName>
</protein>
<dbReference type="GO" id="GO:0008270">
    <property type="term" value="F:zinc ion binding"/>
    <property type="evidence" value="ECO:0007669"/>
    <property type="project" value="UniProtKB-KW"/>
</dbReference>
<evidence type="ECO:0000256" key="2">
    <source>
        <dbReference type="ARBA" id="ARBA00022771"/>
    </source>
</evidence>
<name>A0A8J2N820_9PLEO</name>
<evidence type="ECO:0000256" key="1">
    <source>
        <dbReference type="ARBA" id="ARBA00022723"/>
    </source>
</evidence>
<evidence type="ECO:0000313" key="8">
    <source>
        <dbReference type="Proteomes" id="UP000676310"/>
    </source>
</evidence>
<dbReference type="InterPro" id="IPR013083">
    <property type="entry name" value="Znf_RING/FYVE/PHD"/>
</dbReference>
<keyword evidence="3" id="KW-0862">Zinc</keyword>
<evidence type="ECO:0000313" key="7">
    <source>
        <dbReference type="EMBL" id="CAG5171748.1"/>
    </source>
</evidence>
<dbReference type="PROSITE" id="PS50089">
    <property type="entry name" value="ZF_RING_2"/>
    <property type="match status" value="1"/>
</dbReference>
<gene>
    <name evidence="7" type="ORF">ALTATR162_LOCUS7371</name>
</gene>
<keyword evidence="2 4" id="KW-0863">Zinc-finger</keyword>
<dbReference type="GeneID" id="67019364"/>
<proteinExistence type="predicted"/>
<dbReference type="InterPro" id="IPR001841">
    <property type="entry name" value="Znf_RING"/>
</dbReference>
<reference evidence="7" key="1">
    <citation type="submission" date="2021-05" db="EMBL/GenBank/DDBJ databases">
        <authorList>
            <person name="Stam R."/>
        </authorList>
    </citation>
    <scope>NUCLEOTIDE SEQUENCE</scope>
    <source>
        <strain evidence="7">CS162</strain>
    </source>
</reference>
<dbReference type="SMART" id="SM00184">
    <property type="entry name" value="RING"/>
    <property type="match status" value="1"/>
</dbReference>
<evidence type="ECO:0000256" key="5">
    <source>
        <dbReference type="SAM" id="MobiDB-lite"/>
    </source>
</evidence>
<dbReference type="EMBL" id="CAJRGZ010000022">
    <property type="protein sequence ID" value="CAG5171748.1"/>
    <property type="molecule type" value="Genomic_DNA"/>
</dbReference>
<dbReference type="AlphaFoldDB" id="A0A8J2N820"/>
<sequence length="220" mass="25267">MVTKNQFIEQLQPTKCSICLDSYNSEHVPVELKCGHIFGSHCIVEQTEIRTANNNRCPLCRQELFEHEDFASSRDSLYDSDEPLIEFDDYDDSTDGEDMETEEEQRRQTLAALLHAREARHAQPLSGAPQGGTTTASRRGRYSQYQEVMEHTARMRGMSRVFASKSPRRTGPYDDIEEESDEESSGSEYEPEEDIDPADEREEKRTYKLLPGEYETTLPI</sequence>